<dbReference type="EMBL" id="CP126653">
    <property type="protein sequence ID" value="WJZ89426.1"/>
    <property type="molecule type" value="Genomic_DNA"/>
</dbReference>
<evidence type="ECO:0000313" key="2">
    <source>
        <dbReference type="Proteomes" id="UP001227230"/>
    </source>
</evidence>
<evidence type="ECO:0008006" key="3">
    <source>
        <dbReference type="Google" id="ProtNLM"/>
    </source>
</evidence>
<proteinExistence type="predicted"/>
<gene>
    <name evidence="1" type="ORF">VitviT2T_008647</name>
</gene>
<evidence type="ECO:0000313" key="1">
    <source>
        <dbReference type="EMBL" id="WJZ89426.1"/>
    </source>
</evidence>
<protein>
    <recommendedName>
        <fullName evidence="3">Retrovirus-related Pol polyprotein from transposon TNT 1-94</fullName>
    </recommendedName>
</protein>
<dbReference type="Proteomes" id="UP001227230">
    <property type="component" value="Chromosome 6"/>
</dbReference>
<organism evidence="1 2">
    <name type="scientific">Vitis vinifera</name>
    <name type="common">Grape</name>
    <dbReference type="NCBI Taxonomy" id="29760"/>
    <lineage>
        <taxon>Eukaryota</taxon>
        <taxon>Viridiplantae</taxon>
        <taxon>Streptophyta</taxon>
        <taxon>Embryophyta</taxon>
        <taxon>Tracheophyta</taxon>
        <taxon>Spermatophyta</taxon>
        <taxon>Magnoliopsida</taxon>
        <taxon>eudicotyledons</taxon>
        <taxon>Gunneridae</taxon>
        <taxon>Pentapetalae</taxon>
        <taxon>rosids</taxon>
        <taxon>Vitales</taxon>
        <taxon>Vitaceae</taxon>
        <taxon>Viteae</taxon>
        <taxon>Vitis</taxon>
    </lineage>
</organism>
<reference evidence="1 2" key="1">
    <citation type="journal article" date="2023" name="Hortic Res">
        <title>The complete reference genome for grapevine (Vitis vinifera L.) genetics and breeding.</title>
        <authorList>
            <person name="Shi X."/>
            <person name="Cao S."/>
            <person name="Wang X."/>
            <person name="Huang S."/>
            <person name="Wang Y."/>
            <person name="Liu Z."/>
            <person name="Liu W."/>
            <person name="Leng X."/>
            <person name="Peng Y."/>
            <person name="Wang N."/>
            <person name="Wang Y."/>
            <person name="Ma Z."/>
            <person name="Xu X."/>
            <person name="Zhang F."/>
            <person name="Xue H."/>
            <person name="Zhong H."/>
            <person name="Wang Y."/>
            <person name="Zhang K."/>
            <person name="Velt A."/>
            <person name="Avia K."/>
            <person name="Holtgrawe D."/>
            <person name="Grimplet J."/>
            <person name="Matus J.T."/>
            <person name="Ware D."/>
            <person name="Wu X."/>
            <person name="Wang H."/>
            <person name="Liu C."/>
            <person name="Fang Y."/>
            <person name="Rustenholz C."/>
            <person name="Cheng Z."/>
            <person name="Xiao H."/>
            <person name="Zhou Y."/>
        </authorList>
    </citation>
    <scope>NUCLEOTIDE SEQUENCE [LARGE SCALE GENOMIC DNA]</scope>
    <source>
        <strain evidence="2">cv. Pinot noir / PN40024</strain>
        <tissue evidence="1">Leaf</tissue>
    </source>
</reference>
<dbReference type="PANTHER" id="PTHR42648:SF31">
    <property type="entry name" value="RNA-DIRECTED DNA POLYMERASE"/>
    <property type="match status" value="1"/>
</dbReference>
<dbReference type="InterPro" id="IPR039537">
    <property type="entry name" value="Retrotran_Ty1/copia-like"/>
</dbReference>
<sequence>MSENEMAELTRRGLLNGQSISTLVFYKHCIFGKQKRVKFIKGIHSTKETLDYIHFDLWGPSRATSKGGLSYMLTIIDDFFQKSLGVLLEAKK</sequence>
<name>A0ABY9C410_VITVI</name>
<dbReference type="PANTHER" id="PTHR42648">
    <property type="entry name" value="TRANSPOSASE, PUTATIVE-RELATED"/>
    <property type="match status" value="1"/>
</dbReference>
<accession>A0ABY9C410</accession>
<keyword evidence="2" id="KW-1185">Reference proteome</keyword>